<dbReference type="GeneID" id="85484996"/>
<evidence type="ECO:0000256" key="9">
    <source>
        <dbReference type="ARBA" id="ARBA00049940"/>
    </source>
</evidence>
<evidence type="ECO:0000313" key="12">
    <source>
        <dbReference type="Proteomes" id="UP000182054"/>
    </source>
</evidence>
<dbReference type="AlphaFoldDB" id="A0A1I0SZ58"/>
<feature type="binding site" evidence="10">
    <location>
        <position position="88"/>
    </location>
    <ligand>
        <name>Na(+)</name>
        <dbReference type="ChEBI" id="CHEBI:29101"/>
        <note>structural</note>
    </ligand>
</feature>
<dbReference type="Pfam" id="PF02537">
    <property type="entry name" value="CRCB"/>
    <property type="match status" value="1"/>
</dbReference>
<comment type="activity regulation">
    <text evidence="10">Na(+) is not transported, but it plays an essential structural role and its presence is essential for fluoride channel function.</text>
</comment>
<comment type="similarity">
    <text evidence="7 10">Belongs to the fluoride channel Fluc/FEX (TC 1.A.43) family.</text>
</comment>
<dbReference type="HAMAP" id="MF_00454">
    <property type="entry name" value="FluC"/>
    <property type="match status" value="1"/>
</dbReference>
<dbReference type="GO" id="GO:0062054">
    <property type="term" value="F:fluoride channel activity"/>
    <property type="evidence" value="ECO:0007669"/>
    <property type="project" value="UniProtKB-UniRule"/>
</dbReference>
<evidence type="ECO:0000313" key="11">
    <source>
        <dbReference type="EMBL" id="SFA44760.1"/>
    </source>
</evidence>
<evidence type="ECO:0000256" key="4">
    <source>
        <dbReference type="ARBA" id="ARBA00022989"/>
    </source>
</evidence>
<keyword evidence="10" id="KW-0915">Sodium</keyword>
<keyword evidence="5 10" id="KW-0472">Membrane</keyword>
<dbReference type="PANTHER" id="PTHR28259">
    <property type="entry name" value="FLUORIDE EXPORT PROTEIN 1-RELATED"/>
    <property type="match status" value="1"/>
</dbReference>
<feature type="binding site" evidence="10">
    <location>
        <position position="85"/>
    </location>
    <ligand>
        <name>Na(+)</name>
        <dbReference type="ChEBI" id="CHEBI:29101"/>
        <note>structural</note>
    </ligand>
</feature>
<evidence type="ECO:0000256" key="7">
    <source>
        <dbReference type="ARBA" id="ARBA00035120"/>
    </source>
</evidence>
<protein>
    <recommendedName>
        <fullName evidence="10">Fluoride-specific ion channel FluC</fullName>
    </recommendedName>
</protein>
<feature type="transmembrane region" description="Helical" evidence="10">
    <location>
        <begin position="45"/>
        <end position="63"/>
    </location>
</feature>
<dbReference type="Proteomes" id="UP000182054">
    <property type="component" value="Unassembled WGS sequence"/>
</dbReference>
<evidence type="ECO:0000256" key="10">
    <source>
        <dbReference type="HAMAP-Rule" id="MF_00454"/>
    </source>
</evidence>
<comment type="function">
    <text evidence="9 10">Fluoride-specific ion channel. Important for reducing fluoride concentration in the cell, thus reducing its toxicity.</text>
</comment>
<gene>
    <name evidence="10" type="primary">fluC</name>
    <name evidence="10" type="synonym">crcB</name>
    <name evidence="11" type="ORF">SAMN05444374_103141</name>
</gene>
<dbReference type="GO" id="GO:0005886">
    <property type="term" value="C:plasma membrane"/>
    <property type="evidence" value="ECO:0007669"/>
    <property type="project" value="UniProtKB-SubCell"/>
</dbReference>
<feature type="transmembrane region" description="Helical" evidence="10">
    <location>
        <begin position="75"/>
        <end position="98"/>
    </location>
</feature>
<dbReference type="GO" id="GO:0140114">
    <property type="term" value="P:cellular detoxification of fluoride"/>
    <property type="evidence" value="ECO:0007669"/>
    <property type="project" value="UniProtKB-UniRule"/>
</dbReference>
<keyword evidence="6 10" id="KW-0407">Ion channel</keyword>
<keyword evidence="2 10" id="KW-1003">Cell membrane</keyword>
<keyword evidence="4 10" id="KW-1133">Transmembrane helix</keyword>
<evidence type="ECO:0000256" key="3">
    <source>
        <dbReference type="ARBA" id="ARBA00022692"/>
    </source>
</evidence>
<sequence length="139" mass="13517">MPGSPARAAVSVGLVAAGGAAGTGVRYAVESALPHTGTGWPTGTLVVNVVGSFVLGVLLEGLARRGPDTGSRRRLRLLLGVGFCGALTTYSTFALEIVESMQQGAAPLAAAYAAASIAAGLVAAGAGLATAGAVRRAPS</sequence>
<keyword evidence="3 10" id="KW-0812">Transmembrane</keyword>
<keyword evidence="10" id="KW-0406">Ion transport</keyword>
<comment type="catalytic activity">
    <reaction evidence="8">
        <text>fluoride(in) = fluoride(out)</text>
        <dbReference type="Rhea" id="RHEA:76159"/>
        <dbReference type="ChEBI" id="CHEBI:17051"/>
    </reaction>
    <physiologicalReaction direction="left-to-right" evidence="8">
        <dbReference type="Rhea" id="RHEA:76160"/>
    </physiologicalReaction>
</comment>
<evidence type="ECO:0000256" key="1">
    <source>
        <dbReference type="ARBA" id="ARBA00004651"/>
    </source>
</evidence>
<dbReference type="GO" id="GO:0046872">
    <property type="term" value="F:metal ion binding"/>
    <property type="evidence" value="ECO:0007669"/>
    <property type="project" value="UniProtKB-KW"/>
</dbReference>
<organism evidence="11 12">
    <name type="scientific">Rhodococcoides kroppenstedtii</name>
    <dbReference type="NCBI Taxonomy" id="293050"/>
    <lineage>
        <taxon>Bacteria</taxon>
        <taxon>Bacillati</taxon>
        <taxon>Actinomycetota</taxon>
        <taxon>Actinomycetes</taxon>
        <taxon>Mycobacteriales</taxon>
        <taxon>Nocardiaceae</taxon>
        <taxon>Rhodococcoides</taxon>
    </lineage>
</organism>
<keyword evidence="10" id="KW-0813">Transport</keyword>
<dbReference type="PANTHER" id="PTHR28259:SF1">
    <property type="entry name" value="FLUORIDE EXPORT PROTEIN 1-RELATED"/>
    <property type="match status" value="1"/>
</dbReference>
<dbReference type="InterPro" id="IPR003691">
    <property type="entry name" value="FluC"/>
</dbReference>
<dbReference type="EMBL" id="FOJN01000003">
    <property type="protein sequence ID" value="SFA44760.1"/>
    <property type="molecule type" value="Genomic_DNA"/>
</dbReference>
<evidence type="ECO:0000256" key="6">
    <source>
        <dbReference type="ARBA" id="ARBA00023303"/>
    </source>
</evidence>
<comment type="subcellular location">
    <subcellularLocation>
        <location evidence="1 10">Cell membrane</location>
        <topology evidence="1 10">Multi-pass membrane protein</topology>
    </subcellularLocation>
</comment>
<keyword evidence="10" id="KW-0479">Metal-binding</keyword>
<proteinExistence type="inferred from homology"/>
<evidence type="ECO:0000256" key="5">
    <source>
        <dbReference type="ARBA" id="ARBA00023136"/>
    </source>
</evidence>
<accession>A0A1I0SZ58</accession>
<evidence type="ECO:0000256" key="8">
    <source>
        <dbReference type="ARBA" id="ARBA00035585"/>
    </source>
</evidence>
<name>A0A1I0SZ58_9NOCA</name>
<feature type="transmembrane region" description="Helical" evidence="10">
    <location>
        <begin position="110"/>
        <end position="134"/>
    </location>
</feature>
<evidence type="ECO:0000256" key="2">
    <source>
        <dbReference type="ARBA" id="ARBA00022475"/>
    </source>
</evidence>
<dbReference type="RefSeq" id="WP_068361989.1">
    <property type="nucleotide sequence ID" value="NZ_FOJN01000003.1"/>
</dbReference>
<reference evidence="11 12" key="1">
    <citation type="submission" date="2016-10" db="EMBL/GenBank/DDBJ databases">
        <authorList>
            <person name="de Groot N.N."/>
        </authorList>
    </citation>
    <scope>NUCLEOTIDE SEQUENCE [LARGE SCALE GENOMIC DNA]</scope>
    <source>
        <strain evidence="11 12">DSM 44908</strain>
    </source>
</reference>